<feature type="signal peptide" evidence="1">
    <location>
        <begin position="1"/>
        <end position="23"/>
    </location>
</feature>
<comment type="caution">
    <text evidence="2">The sequence shown here is derived from an EMBL/GenBank/DDBJ whole genome shotgun (WGS) entry which is preliminary data.</text>
</comment>
<keyword evidence="3" id="KW-1185">Reference proteome</keyword>
<dbReference type="Proteomes" id="UP001627154">
    <property type="component" value="Unassembled WGS sequence"/>
</dbReference>
<dbReference type="AlphaFoldDB" id="A0ABD2VUV1"/>
<reference evidence="2 3" key="1">
    <citation type="journal article" date="2024" name="bioRxiv">
        <title>A reference genome for Trichogramma kaykai: A tiny desert-dwelling parasitoid wasp with competing sex-ratio distorters.</title>
        <authorList>
            <person name="Culotta J."/>
            <person name="Lindsey A.R."/>
        </authorList>
    </citation>
    <scope>NUCLEOTIDE SEQUENCE [LARGE SCALE GENOMIC DNA]</scope>
    <source>
        <strain evidence="2 3">KSX58</strain>
    </source>
</reference>
<keyword evidence="1" id="KW-0732">Signal</keyword>
<evidence type="ECO:0008006" key="4">
    <source>
        <dbReference type="Google" id="ProtNLM"/>
    </source>
</evidence>
<accession>A0ABD2VUV1</accession>
<gene>
    <name evidence="2" type="ORF">TKK_019774</name>
</gene>
<feature type="chain" id="PRO_5044808028" description="Secreted protein" evidence="1">
    <location>
        <begin position="24"/>
        <end position="94"/>
    </location>
</feature>
<sequence length="94" mass="10031">MGAAGGVKVANCGSLLTLGLACAYPMYPGQIRILFVAHTHTHTHTHTHAYTQWSALENERHAGVQNSSSSSNNSRYITSTSVVLALKFSLAAFV</sequence>
<dbReference type="EMBL" id="JBJJXI010000172">
    <property type="protein sequence ID" value="KAL3384464.1"/>
    <property type="molecule type" value="Genomic_DNA"/>
</dbReference>
<evidence type="ECO:0000313" key="2">
    <source>
        <dbReference type="EMBL" id="KAL3384464.1"/>
    </source>
</evidence>
<evidence type="ECO:0000256" key="1">
    <source>
        <dbReference type="SAM" id="SignalP"/>
    </source>
</evidence>
<name>A0ABD2VUV1_9HYME</name>
<proteinExistence type="predicted"/>
<organism evidence="2 3">
    <name type="scientific">Trichogramma kaykai</name>
    <dbReference type="NCBI Taxonomy" id="54128"/>
    <lineage>
        <taxon>Eukaryota</taxon>
        <taxon>Metazoa</taxon>
        <taxon>Ecdysozoa</taxon>
        <taxon>Arthropoda</taxon>
        <taxon>Hexapoda</taxon>
        <taxon>Insecta</taxon>
        <taxon>Pterygota</taxon>
        <taxon>Neoptera</taxon>
        <taxon>Endopterygota</taxon>
        <taxon>Hymenoptera</taxon>
        <taxon>Apocrita</taxon>
        <taxon>Proctotrupomorpha</taxon>
        <taxon>Chalcidoidea</taxon>
        <taxon>Trichogrammatidae</taxon>
        <taxon>Trichogramma</taxon>
    </lineage>
</organism>
<protein>
    <recommendedName>
        <fullName evidence="4">Secreted protein</fullName>
    </recommendedName>
</protein>
<evidence type="ECO:0000313" key="3">
    <source>
        <dbReference type="Proteomes" id="UP001627154"/>
    </source>
</evidence>